<reference evidence="1" key="1">
    <citation type="journal article" date="2020" name="Stud. Mycol.">
        <title>101 Dothideomycetes genomes: a test case for predicting lifestyles and emergence of pathogens.</title>
        <authorList>
            <person name="Haridas S."/>
            <person name="Albert R."/>
            <person name="Binder M."/>
            <person name="Bloem J."/>
            <person name="Labutti K."/>
            <person name="Salamov A."/>
            <person name="Andreopoulos B."/>
            <person name="Baker S."/>
            <person name="Barry K."/>
            <person name="Bills G."/>
            <person name="Bluhm B."/>
            <person name="Cannon C."/>
            <person name="Castanera R."/>
            <person name="Culley D."/>
            <person name="Daum C."/>
            <person name="Ezra D."/>
            <person name="Gonzalez J."/>
            <person name="Henrissat B."/>
            <person name="Kuo A."/>
            <person name="Liang C."/>
            <person name="Lipzen A."/>
            <person name="Lutzoni F."/>
            <person name="Magnuson J."/>
            <person name="Mondo S."/>
            <person name="Nolan M."/>
            <person name="Ohm R."/>
            <person name="Pangilinan J."/>
            <person name="Park H.-J."/>
            <person name="Ramirez L."/>
            <person name="Alfaro M."/>
            <person name="Sun H."/>
            <person name="Tritt A."/>
            <person name="Yoshinaga Y."/>
            <person name="Zwiers L.-H."/>
            <person name="Turgeon B."/>
            <person name="Goodwin S."/>
            <person name="Spatafora J."/>
            <person name="Crous P."/>
            <person name="Grigoriev I."/>
        </authorList>
    </citation>
    <scope>NUCLEOTIDE SEQUENCE</scope>
    <source>
        <strain evidence="1">CBS 207.26</strain>
    </source>
</reference>
<evidence type="ECO:0000313" key="2">
    <source>
        <dbReference type="Proteomes" id="UP000800200"/>
    </source>
</evidence>
<dbReference type="Proteomes" id="UP000800200">
    <property type="component" value="Unassembled WGS sequence"/>
</dbReference>
<dbReference type="AlphaFoldDB" id="A0A6A6E3E6"/>
<protein>
    <submittedName>
        <fullName evidence="1">Uncharacterized protein</fullName>
    </submittedName>
</protein>
<proteinExistence type="predicted"/>
<sequence>MSIAEDELGKYDTCSWIEMSVLCLKNHESYIVNYYFTSTEPNMHRYHSLGNAREVLGKYARWLRGNEVARDTSVSEGESVRSYRIL</sequence>
<keyword evidence="2" id="KW-1185">Reference proteome</keyword>
<accession>A0A6A6E3E6</accession>
<dbReference type="EMBL" id="ML994637">
    <property type="protein sequence ID" value="KAF2184670.1"/>
    <property type="molecule type" value="Genomic_DNA"/>
</dbReference>
<evidence type="ECO:0000313" key="1">
    <source>
        <dbReference type="EMBL" id="KAF2184670.1"/>
    </source>
</evidence>
<organism evidence="1 2">
    <name type="scientific">Zopfia rhizophila CBS 207.26</name>
    <dbReference type="NCBI Taxonomy" id="1314779"/>
    <lineage>
        <taxon>Eukaryota</taxon>
        <taxon>Fungi</taxon>
        <taxon>Dikarya</taxon>
        <taxon>Ascomycota</taxon>
        <taxon>Pezizomycotina</taxon>
        <taxon>Dothideomycetes</taxon>
        <taxon>Dothideomycetes incertae sedis</taxon>
        <taxon>Zopfiaceae</taxon>
        <taxon>Zopfia</taxon>
    </lineage>
</organism>
<name>A0A6A6E3E6_9PEZI</name>
<gene>
    <name evidence="1" type="ORF">K469DRAFT_177450</name>
</gene>